<feature type="domain" description="Pterin-binding" evidence="25">
    <location>
        <begin position="277"/>
        <end position="540"/>
    </location>
</feature>
<keyword evidence="16" id="KW-0418">Kinase</keyword>
<evidence type="ECO:0000256" key="1">
    <source>
        <dbReference type="ARBA" id="ARBA00000012"/>
    </source>
</evidence>
<dbReference type="GO" id="GO:0016301">
    <property type="term" value="F:kinase activity"/>
    <property type="evidence" value="ECO:0007669"/>
    <property type="project" value="UniProtKB-KW"/>
</dbReference>
<dbReference type="EC" id="2.5.1.15" evidence="10"/>
<evidence type="ECO:0000256" key="4">
    <source>
        <dbReference type="ARBA" id="ARBA00001946"/>
    </source>
</evidence>
<keyword evidence="19" id="KW-0289">Folate biosynthesis</keyword>
<dbReference type="InterPro" id="IPR000489">
    <property type="entry name" value="Pterin-binding_dom"/>
</dbReference>
<evidence type="ECO:0000256" key="14">
    <source>
        <dbReference type="ARBA" id="ARBA00022723"/>
    </source>
</evidence>
<dbReference type="EC" id="2.7.6.3" evidence="12"/>
<sequence>MRLYATILPFPRAPAALDSSIKAVAYASGRICGDVSSRRSFSACRQTLPYAPFMSHCSKQVAHISNAAAPRFQKNNVRFSRCHDSLPHRAYVALGSNMGDRVAMVEQACKLMEATGEVKILRTSSLYETKAMYVLDQDNFVNGACEVATSLDPIKLLDFLQSIENGMGRVKVIDKGPRNIDLDILLYSKSNSDRMEFVNWHDDRLILPHALMYEREFALRPLHDILQGSDEALGHSSVLAYVEKRLAQLHSDQPLSPLTPLGRGMAHLTPHAFDRSTRIMSILNVTPDSFSDGGKNFGIAEEKLVGIISDHITSGATILDVGGQSTRPGSTQNDTKEELKRVLPAIRLIRSLNVKGIVVSVDTYRSNVAKAAVEAGADIINDVSAGLMDKDMLATAAKLDCTICLMHMRGTPETMTTLTSYPGGLIKTVGDELLQRVRAAEAAGVRRWRIILDPGIGFAKTQEQNLELLRYFDALRRHPGLEKFPWLVGTSRKGFIGHITGVDAAKDRVWGTAASVAAAVQGGADIVRVHDVQEMAQVAKMADAIWRASK</sequence>
<comment type="pathway">
    <text evidence="5">Cofactor biosynthesis; tetrahydrofolate biosynthesis; 7,8-dihydrofolate from 2-amino-4-hydroxy-6-hydroxymethyl-7,8-dihydropteridine diphosphate and 4-aminobenzoate: step 1/2.</text>
</comment>
<accession>A0A8K0QV49</accession>
<dbReference type="SUPFAM" id="SSF55083">
    <property type="entry name" value="6-hydroxymethyl-7,8-dihydropterin pyrophosphokinase, HPPK"/>
    <property type="match status" value="1"/>
</dbReference>
<dbReference type="Pfam" id="PF00809">
    <property type="entry name" value="Pterin_bind"/>
    <property type="match status" value="1"/>
</dbReference>
<evidence type="ECO:0000256" key="10">
    <source>
        <dbReference type="ARBA" id="ARBA00012458"/>
    </source>
</evidence>
<evidence type="ECO:0000256" key="23">
    <source>
        <dbReference type="ARBA" id="ARBA00067568"/>
    </source>
</evidence>
<keyword evidence="14" id="KW-0479">Metal-binding</keyword>
<keyword evidence="18" id="KW-0460">Magnesium</keyword>
<evidence type="ECO:0000256" key="18">
    <source>
        <dbReference type="ARBA" id="ARBA00022842"/>
    </source>
</evidence>
<evidence type="ECO:0000256" key="21">
    <source>
        <dbReference type="ARBA" id="ARBA00058009"/>
    </source>
</evidence>
<gene>
    <name evidence="26" type="ORF">FB567DRAFT_537907</name>
</gene>
<dbReference type="GO" id="GO:0003848">
    <property type="term" value="F:2-amino-4-hydroxy-6-hydroxymethyldihydropteridine diphosphokinase activity"/>
    <property type="evidence" value="ECO:0007669"/>
    <property type="project" value="UniProtKB-EC"/>
</dbReference>
<proteinExistence type="inferred from homology"/>
<evidence type="ECO:0000313" key="27">
    <source>
        <dbReference type="Proteomes" id="UP000813461"/>
    </source>
</evidence>
<keyword evidence="15" id="KW-0547">Nucleotide-binding</keyword>
<evidence type="ECO:0000256" key="13">
    <source>
        <dbReference type="ARBA" id="ARBA00022679"/>
    </source>
</evidence>
<evidence type="ECO:0000256" key="7">
    <source>
        <dbReference type="ARBA" id="ARBA00005051"/>
    </source>
</evidence>
<evidence type="ECO:0000256" key="20">
    <source>
        <dbReference type="ARBA" id="ARBA00023268"/>
    </source>
</evidence>
<dbReference type="NCBIfam" id="TIGR01498">
    <property type="entry name" value="folK"/>
    <property type="match status" value="1"/>
</dbReference>
<keyword evidence="13" id="KW-0808">Transferase</keyword>
<evidence type="ECO:0000256" key="8">
    <source>
        <dbReference type="ARBA" id="ARBA00009640"/>
    </source>
</evidence>
<comment type="pathway">
    <text evidence="6">Cofactor biosynthesis; tetrahydrofolate biosynthesis; 2-amino-4-hydroxy-6-hydroxymethyl-7,8-dihydropteridine diphosphate from 7,8-dihydroneopterin triphosphate: step 3/4.</text>
</comment>
<comment type="cofactor">
    <cofactor evidence="4">
        <name>Mg(2+)</name>
        <dbReference type="ChEBI" id="CHEBI:18420"/>
    </cofactor>
</comment>
<dbReference type="SUPFAM" id="SSF51717">
    <property type="entry name" value="Dihydropteroate synthetase-like"/>
    <property type="match status" value="1"/>
</dbReference>
<comment type="similarity">
    <text evidence="9">In the C-terminal section; belongs to the DHPS family.</text>
</comment>
<dbReference type="PANTHER" id="PTHR20941">
    <property type="entry name" value="FOLATE SYNTHESIS PROTEINS"/>
    <property type="match status" value="1"/>
</dbReference>
<evidence type="ECO:0000256" key="22">
    <source>
        <dbReference type="ARBA" id="ARBA00061548"/>
    </source>
</evidence>
<comment type="catalytic activity">
    <reaction evidence="1">
        <text>(7,8-dihydropterin-6-yl)methyl diphosphate + 4-aminobenzoate = 7,8-dihydropteroate + diphosphate</text>
        <dbReference type="Rhea" id="RHEA:19949"/>
        <dbReference type="ChEBI" id="CHEBI:17836"/>
        <dbReference type="ChEBI" id="CHEBI:17839"/>
        <dbReference type="ChEBI" id="CHEBI:33019"/>
        <dbReference type="ChEBI" id="CHEBI:72950"/>
        <dbReference type="EC" id="2.5.1.15"/>
    </reaction>
</comment>
<dbReference type="OrthoDB" id="615426at2759"/>
<dbReference type="GO" id="GO:0004150">
    <property type="term" value="F:dihydroneopterin aldolase activity"/>
    <property type="evidence" value="ECO:0007669"/>
    <property type="project" value="UniProtKB-EC"/>
</dbReference>
<comment type="caution">
    <text evidence="26">The sequence shown here is derived from an EMBL/GenBank/DDBJ whole genome shotgun (WGS) entry which is preliminary data.</text>
</comment>
<protein>
    <recommendedName>
        <fullName evidence="23">Folic acid synthesis protein FOL1</fullName>
        <ecNumber evidence="10">2.5.1.15</ecNumber>
        <ecNumber evidence="12">2.7.6.3</ecNumber>
        <ecNumber evidence="11">4.1.2.25</ecNumber>
    </recommendedName>
    <alternativeName>
        <fullName evidence="24">Folic acid synthesis protein fol1</fullName>
    </alternativeName>
</protein>
<evidence type="ECO:0000256" key="24">
    <source>
        <dbReference type="ARBA" id="ARBA00068111"/>
    </source>
</evidence>
<comment type="catalytic activity">
    <reaction evidence="3">
        <text>7,8-dihydroneopterin = 6-hydroxymethyl-7,8-dihydropterin + glycolaldehyde</text>
        <dbReference type="Rhea" id="RHEA:10540"/>
        <dbReference type="ChEBI" id="CHEBI:17001"/>
        <dbReference type="ChEBI" id="CHEBI:17071"/>
        <dbReference type="ChEBI" id="CHEBI:44841"/>
        <dbReference type="EC" id="4.1.2.25"/>
    </reaction>
</comment>
<organism evidence="26 27">
    <name type="scientific">Paraphoma chrysanthemicola</name>
    <dbReference type="NCBI Taxonomy" id="798071"/>
    <lineage>
        <taxon>Eukaryota</taxon>
        <taxon>Fungi</taxon>
        <taxon>Dikarya</taxon>
        <taxon>Ascomycota</taxon>
        <taxon>Pezizomycotina</taxon>
        <taxon>Dothideomycetes</taxon>
        <taxon>Pleosporomycetidae</taxon>
        <taxon>Pleosporales</taxon>
        <taxon>Pleosporineae</taxon>
        <taxon>Phaeosphaeriaceae</taxon>
        <taxon>Paraphoma</taxon>
    </lineage>
</organism>
<dbReference type="Proteomes" id="UP000813461">
    <property type="component" value="Unassembled WGS sequence"/>
</dbReference>
<dbReference type="InterPro" id="IPR035907">
    <property type="entry name" value="Hppk_sf"/>
</dbReference>
<dbReference type="Gene3D" id="3.20.20.20">
    <property type="entry name" value="Dihydropteroate synthase-like"/>
    <property type="match status" value="1"/>
</dbReference>
<dbReference type="Pfam" id="PF01288">
    <property type="entry name" value="HPPK"/>
    <property type="match status" value="1"/>
</dbReference>
<dbReference type="GO" id="GO:0005524">
    <property type="term" value="F:ATP binding"/>
    <property type="evidence" value="ECO:0007669"/>
    <property type="project" value="UniProtKB-KW"/>
</dbReference>
<evidence type="ECO:0000256" key="3">
    <source>
        <dbReference type="ARBA" id="ARBA00001353"/>
    </source>
</evidence>
<keyword evidence="17" id="KW-0067">ATP-binding</keyword>
<dbReference type="InterPro" id="IPR000550">
    <property type="entry name" value="Hppk"/>
</dbReference>
<evidence type="ECO:0000256" key="5">
    <source>
        <dbReference type="ARBA" id="ARBA00004763"/>
    </source>
</evidence>
<keyword evidence="20" id="KW-0511">Multifunctional enzyme</keyword>
<evidence type="ECO:0000256" key="12">
    <source>
        <dbReference type="ARBA" id="ARBA00013253"/>
    </source>
</evidence>
<dbReference type="Gene3D" id="3.30.70.560">
    <property type="entry name" value="7,8-Dihydro-6-hydroxymethylpterin-pyrophosphokinase HPPK"/>
    <property type="match status" value="1"/>
</dbReference>
<dbReference type="GO" id="GO:0046656">
    <property type="term" value="P:folic acid biosynthetic process"/>
    <property type="evidence" value="ECO:0007669"/>
    <property type="project" value="UniProtKB-KW"/>
</dbReference>
<dbReference type="GO" id="GO:0046872">
    <property type="term" value="F:metal ion binding"/>
    <property type="evidence" value="ECO:0007669"/>
    <property type="project" value="UniProtKB-KW"/>
</dbReference>
<dbReference type="PROSITE" id="PS00793">
    <property type="entry name" value="DHPS_2"/>
    <property type="match status" value="1"/>
</dbReference>
<dbReference type="PANTHER" id="PTHR20941:SF1">
    <property type="entry name" value="FOLIC ACID SYNTHESIS PROTEIN FOL1"/>
    <property type="match status" value="1"/>
</dbReference>
<name>A0A8K0QV49_9PLEO</name>
<evidence type="ECO:0000256" key="6">
    <source>
        <dbReference type="ARBA" id="ARBA00005013"/>
    </source>
</evidence>
<comment type="pathway">
    <text evidence="7">Cofactor biosynthesis; tetrahydrofolate biosynthesis; 2-amino-4-hydroxy-6-hydroxymethyl-7,8-dihydropteridine diphosphate from 7,8-dihydroneopterin triphosphate: step 4/4.</text>
</comment>
<dbReference type="FunFam" id="3.20.20.20:FF:000006">
    <property type="entry name" value="Dihydropteroate synthase"/>
    <property type="match status" value="1"/>
</dbReference>
<dbReference type="InterPro" id="IPR006390">
    <property type="entry name" value="DHP_synth_dom"/>
</dbReference>
<dbReference type="InterPro" id="IPR011005">
    <property type="entry name" value="Dihydropteroate_synth-like_sf"/>
</dbReference>
<dbReference type="AlphaFoldDB" id="A0A8K0QV49"/>
<evidence type="ECO:0000256" key="2">
    <source>
        <dbReference type="ARBA" id="ARBA00000198"/>
    </source>
</evidence>
<dbReference type="GO" id="GO:0005740">
    <property type="term" value="C:mitochondrial envelope"/>
    <property type="evidence" value="ECO:0007669"/>
    <property type="project" value="TreeGrafter"/>
</dbReference>
<evidence type="ECO:0000256" key="17">
    <source>
        <dbReference type="ARBA" id="ARBA00022840"/>
    </source>
</evidence>
<dbReference type="EC" id="4.1.2.25" evidence="11"/>
<comment type="similarity">
    <text evidence="8">In the N-terminal section; belongs to the DHNA family.</text>
</comment>
<evidence type="ECO:0000256" key="15">
    <source>
        <dbReference type="ARBA" id="ARBA00022741"/>
    </source>
</evidence>
<dbReference type="UniPathway" id="UPA00077">
    <property type="reaction ID" value="UER00155"/>
</dbReference>
<dbReference type="GO" id="GO:0046654">
    <property type="term" value="P:tetrahydrofolate biosynthetic process"/>
    <property type="evidence" value="ECO:0007669"/>
    <property type="project" value="UniProtKB-UniPathway"/>
</dbReference>
<evidence type="ECO:0000313" key="26">
    <source>
        <dbReference type="EMBL" id="KAH7072342.1"/>
    </source>
</evidence>
<evidence type="ECO:0000259" key="25">
    <source>
        <dbReference type="PROSITE" id="PS50972"/>
    </source>
</evidence>
<evidence type="ECO:0000256" key="16">
    <source>
        <dbReference type="ARBA" id="ARBA00022777"/>
    </source>
</evidence>
<evidence type="ECO:0000256" key="9">
    <source>
        <dbReference type="ARBA" id="ARBA00009951"/>
    </source>
</evidence>
<dbReference type="NCBIfam" id="TIGR01496">
    <property type="entry name" value="DHPS"/>
    <property type="match status" value="1"/>
</dbReference>
<comment type="similarity">
    <text evidence="22">In the central section; belongs to the HPPK family.</text>
</comment>
<dbReference type="CDD" id="cd00739">
    <property type="entry name" value="DHPS"/>
    <property type="match status" value="1"/>
</dbReference>
<evidence type="ECO:0000256" key="11">
    <source>
        <dbReference type="ARBA" id="ARBA00013043"/>
    </source>
</evidence>
<comment type="catalytic activity">
    <reaction evidence="2">
        <text>6-hydroxymethyl-7,8-dihydropterin + ATP = (7,8-dihydropterin-6-yl)methyl diphosphate + AMP + H(+)</text>
        <dbReference type="Rhea" id="RHEA:11412"/>
        <dbReference type="ChEBI" id="CHEBI:15378"/>
        <dbReference type="ChEBI" id="CHEBI:30616"/>
        <dbReference type="ChEBI" id="CHEBI:44841"/>
        <dbReference type="ChEBI" id="CHEBI:72950"/>
        <dbReference type="ChEBI" id="CHEBI:456215"/>
        <dbReference type="EC" id="2.7.6.3"/>
    </reaction>
</comment>
<dbReference type="InterPro" id="IPR045031">
    <property type="entry name" value="DHP_synth-like"/>
</dbReference>
<dbReference type="PROSITE" id="PS50972">
    <property type="entry name" value="PTERIN_BINDING"/>
    <property type="match status" value="1"/>
</dbReference>
<dbReference type="CDD" id="cd00483">
    <property type="entry name" value="HPPK"/>
    <property type="match status" value="1"/>
</dbReference>
<dbReference type="PROSITE" id="PS00794">
    <property type="entry name" value="HPPK"/>
    <property type="match status" value="1"/>
</dbReference>
<dbReference type="EMBL" id="JAGMVJ010000023">
    <property type="protein sequence ID" value="KAH7072342.1"/>
    <property type="molecule type" value="Genomic_DNA"/>
</dbReference>
<dbReference type="GO" id="GO:0004156">
    <property type="term" value="F:dihydropteroate synthase activity"/>
    <property type="evidence" value="ECO:0007669"/>
    <property type="project" value="UniProtKB-EC"/>
</dbReference>
<reference evidence="26" key="1">
    <citation type="journal article" date="2021" name="Nat. Commun.">
        <title>Genetic determinants of endophytism in the Arabidopsis root mycobiome.</title>
        <authorList>
            <person name="Mesny F."/>
            <person name="Miyauchi S."/>
            <person name="Thiergart T."/>
            <person name="Pickel B."/>
            <person name="Atanasova L."/>
            <person name="Karlsson M."/>
            <person name="Huettel B."/>
            <person name="Barry K.W."/>
            <person name="Haridas S."/>
            <person name="Chen C."/>
            <person name="Bauer D."/>
            <person name="Andreopoulos W."/>
            <person name="Pangilinan J."/>
            <person name="LaButti K."/>
            <person name="Riley R."/>
            <person name="Lipzen A."/>
            <person name="Clum A."/>
            <person name="Drula E."/>
            <person name="Henrissat B."/>
            <person name="Kohler A."/>
            <person name="Grigoriev I.V."/>
            <person name="Martin F.M."/>
            <person name="Hacquard S."/>
        </authorList>
    </citation>
    <scope>NUCLEOTIDE SEQUENCE</scope>
    <source>
        <strain evidence="26">MPI-SDFR-AT-0120</strain>
    </source>
</reference>
<comment type="function">
    <text evidence="21">Catalyzes three sequential steps of tetrahydrofolate biosynthesis.</text>
</comment>
<keyword evidence="27" id="KW-1185">Reference proteome</keyword>
<evidence type="ECO:0000256" key="19">
    <source>
        <dbReference type="ARBA" id="ARBA00022909"/>
    </source>
</evidence>